<gene>
    <name evidence="2" type="ORF">AB675_11255</name>
</gene>
<reference evidence="2 3" key="1">
    <citation type="submission" date="2015-06" db="EMBL/GenBank/DDBJ databases">
        <title>Draft genome of the ant-associated black yeast Phialophora attae CBS 131958.</title>
        <authorList>
            <person name="Moreno L.F."/>
            <person name="Stielow B.J."/>
            <person name="de Hoog S."/>
            <person name="Vicente V.A."/>
            <person name="Weiss V.A."/>
            <person name="de Vries M."/>
            <person name="Cruz L.M."/>
            <person name="Souza E.M."/>
        </authorList>
    </citation>
    <scope>NUCLEOTIDE SEQUENCE [LARGE SCALE GENOMIC DNA]</scope>
    <source>
        <strain evidence="2 3">CBS 131958</strain>
    </source>
</reference>
<dbReference type="Proteomes" id="UP000038010">
    <property type="component" value="Unassembled WGS sequence"/>
</dbReference>
<dbReference type="PANTHER" id="PTHR36142:SF5">
    <property type="entry name" value="METALLO-BETA-LACTAMASE DOMAIN-CONTAINING PROTEIN"/>
    <property type="match status" value="1"/>
</dbReference>
<dbReference type="OrthoDB" id="332863at2759"/>
<organism evidence="2 3">
    <name type="scientific">Cyphellophora attinorum</name>
    <dbReference type="NCBI Taxonomy" id="1664694"/>
    <lineage>
        <taxon>Eukaryota</taxon>
        <taxon>Fungi</taxon>
        <taxon>Dikarya</taxon>
        <taxon>Ascomycota</taxon>
        <taxon>Pezizomycotina</taxon>
        <taxon>Eurotiomycetes</taxon>
        <taxon>Chaetothyriomycetidae</taxon>
        <taxon>Chaetothyriales</taxon>
        <taxon>Cyphellophoraceae</taxon>
        <taxon>Cyphellophora</taxon>
    </lineage>
</organism>
<evidence type="ECO:0000256" key="1">
    <source>
        <dbReference type="SAM" id="MobiDB-lite"/>
    </source>
</evidence>
<dbReference type="VEuPathDB" id="FungiDB:AB675_11255"/>
<dbReference type="AlphaFoldDB" id="A0A0N1HQ34"/>
<evidence type="ECO:0000313" key="2">
    <source>
        <dbReference type="EMBL" id="KPI39985.1"/>
    </source>
</evidence>
<dbReference type="EMBL" id="LFJN01000013">
    <property type="protein sequence ID" value="KPI39985.1"/>
    <property type="molecule type" value="Genomic_DNA"/>
</dbReference>
<name>A0A0N1HQ34_9EURO</name>
<sequence length="522" mass="57761">MSVTVRHLNADSTFLLIFSPETHPVLSDLTSVNGAYSVLVDPWLVGSSVVTASWFAITKRTLPSAIEHLSEIEEPDIVVVSQNKPDHCHKETLRQLRPGTKSIIVAEPAAAKAIKSWNHFDPNRVHGLIKYNEKKRFENSFRLRIPPLSAEGHAGEICISFIPAKNYMTGLHNAFGITYTPPSRSQSIAPVPTIDLPKTTRYFHLPTSPVTLPPTSPQRLFSPLIGRPVSLDEPLKVKKGHRPQLSRSSNTASSEFLPLSEQVRLSSHGSDIGGQSPRLELPHHTVIKQKSEPFLTKEALFDFGIDMPNYDFDQVEALPTPPDSPNTSDYQNSIFSHRKSSAPTQQQSISSLASQPSLVSPITPARPKPLSIIYSPHGLPFADLEPYIRSHLVRIGALPLTVLLHSFDHAQNPWYLGGNIMAGAAGGAKIARALMARSWISAHDEQKDDRGVSVKQLKIRRAEADEVRKTLWDGDDGSWLRQKGWICDVRSLDVGKEMTIGQTRDLLSGIKRESRLLKFGMG</sequence>
<feature type="region of interest" description="Disordered" evidence="1">
    <location>
        <begin position="317"/>
        <end position="360"/>
    </location>
</feature>
<dbReference type="Pfam" id="PF13483">
    <property type="entry name" value="Lactamase_B_3"/>
    <property type="match status" value="1"/>
</dbReference>
<dbReference type="GeneID" id="28731964"/>
<dbReference type="RefSeq" id="XP_017999948.1">
    <property type="nucleotide sequence ID" value="XM_018140084.1"/>
</dbReference>
<dbReference type="Gene3D" id="3.60.15.10">
    <property type="entry name" value="Ribonuclease Z/Hydroxyacylglutathione hydrolase-like"/>
    <property type="match status" value="1"/>
</dbReference>
<dbReference type="PANTHER" id="PTHR36142">
    <property type="entry name" value="METALLO-HYDROLASE/OXIDOREDUCTASE SUPERFAMILY PROTEIN"/>
    <property type="match status" value="1"/>
</dbReference>
<feature type="compositionally biased region" description="Polar residues" evidence="1">
    <location>
        <begin position="245"/>
        <end position="254"/>
    </location>
</feature>
<dbReference type="InterPro" id="IPR036866">
    <property type="entry name" value="RibonucZ/Hydroxyglut_hydro"/>
</dbReference>
<dbReference type="STRING" id="1664694.A0A0N1HQ34"/>
<protein>
    <submittedName>
        <fullName evidence="2">Uncharacterized protein</fullName>
    </submittedName>
</protein>
<comment type="caution">
    <text evidence="2">The sequence shown here is derived from an EMBL/GenBank/DDBJ whole genome shotgun (WGS) entry which is preliminary data.</text>
</comment>
<feature type="compositionally biased region" description="Polar residues" evidence="1">
    <location>
        <begin position="325"/>
        <end position="360"/>
    </location>
</feature>
<feature type="region of interest" description="Disordered" evidence="1">
    <location>
        <begin position="232"/>
        <end position="257"/>
    </location>
</feature>
<evidence type="ECO:0000313" key="3">
    <source>
        <dbReference type="Proteomes" id="UP000038010"/>
    </source>
</evidence>
<keyword evidence="3" id="KW-1185">Reference proteome</keyword>
<accession>A0A0N1HQ34</accession>
<proteinExistence type="predicted"/>